<evidence type="ECO:0000256" key="13">
    <source>
        <dbReference type="ARBA" id="ARBA00049723"/>
    </source>
</evidence>
<keyword evidence="8" id="KW-1207">Sterol metabolism</keyword>
<evidence type="ECO:0000256" key="4">
    <source>
        <dbReference type="ARBA" id="ARBA00022630"/>
    </source>
</evidence>
<protein>
    <recommendedName>
        <fullName evidence="14">Cholesterol oxidase</fullName>
        <ecNumber evidence="13">1.1.3.6</ecNumber>
        <ecNumber evidence="11">5.3.3.1</ecNumber>
    </recommendedName>
    <alternativeName>
        <fullName evidence="15">Cholesterol isomerase</fullName>
    </alternativeName>
</protein>
<evidence type="ECO:0000256" key="15">
    <source>
        <dbReference type="ARBA" id="ARBA00049778"/>
    </source>
</evidence>
<dbReference type="GO" id="GO:0004769">
    <property type="term" value="F:steroid Delta-isomerase activity"/>
    <property type="evidence" value="ECO:0007669"/>
    <property type="project" value="UniProtKB-EC"/>
</dbReference>
<organism evidence="18 19">
    <name type="scientific">Spongiactinospora rosea</name>
    <dbReference type="NCBI Taxonomy" id="2248750"/>
    <lineage>
        <taxon>Bacteria</taxon>
        <taxon>Bacillati</taxon>
        <taxon>Actinomycetota</taxon>
        <taxon>Actinomycetes</taxon>
        <taxon>Streptosporangiales</taxon>
        <taxon>Streptosporangiaceae</taxon>
        <taxon>Spongiactinospora</taxon>
    </lineage>
</organism>
<accession>A0A366M1K0</accession>
<keyword evidence="7" id="KW-0443">Lipid metabolism</keyword>
<dbReference type="SUPFAM" id="SSF51905">
    <property type="entry name" value="FAD/NAD(P)-binding domain"/>
    <property type="match status" value="1"/>
</dbReference>
<evidence type="ECO:0000259" key="17">
    <source>
        <dbReference type="Pfam" id="PF05199"/>
    </source>
</evidence>
<dbReference type="EMBL" id="QMEY01000005">
    <property type="protein sequence ID" value="RBQ19312.1"/>
    <property type="molecule type" value="Genomic_DNA"/>
</dbReference>
<comment type="caution">
    <text evidence="18">The sequence shown here is derived from an EMBL/GenBank/DDBJ whole genome shotgun (WGS) entry which is preliminary data.</text>
</comment>
<dbReference type="PANTHER" id="PTHR47470">
    <property type="entry name" value="CHOLESTEROL OXIDASE"/>
    <property type="match status" value="1"/>
</dbReference>
<keyword evidence="19" id="KW-1185">Reference proteome</keyword>
<evidence type="ECO:0000313" key="18">
    <source>
        <dbReference type="EMBL" id="RBQ19312.1"/>
    </source>
</evidence>
<keyword evidence="3" id="KW-0153">Cholesterol metabolism</keyword>
<feature type="compositionally biased region" description="Basic and acidic residues" evidence="16">
    <location>
        <begin position="260"/>
        <end position="272"/>
    </location>
</feature>
<feature type="region of interest" description="Disordered" evidence="16">
    <location>
        <begin position="259"/>
        <end position="278"/>
    </location>
</feature>
<keyword evidence="6" id="KW-0560">Oxidoreductase</keyword>
<dbReference type="Pfam" id="PF13450">
    <property type="entry name" value="NAD_binding_8"/>
    <property type="match status" value="1"/>
</dbReference>
<keyword evidence="9" id="KW-0753">Steroid metabolism</keyword>
<dbReference type="EC" id="5.3.3.1" evidence="11"/>
<comment type="similarity">
    <text evidence="2">Belongs to the GMC oxidoreductase family.</text>
</comment>
<feature type="compositionally biased region" description="Low complexity" evidence="16">
    <location>
        <begin position="571"/>
        <end position="580"/>
    </location>
</feature>
<dbReference type="InterPro" id="IPR007867">
    <property type="entry name" value="GMC_OxRtase_C"/>
</dbReference>
<name>A0A366M1K0_9ACTN</name>
<dbReference type="Gene3D" id="3.50.50.60">
    <property type="entry name" value="FAD/NAD(P)-binding domain"/>
    <property type="match status" value="3"/>
</dbReference>
<evidence type="ECO:0000256" key="6">
    <source>
        <dbReference type="ARBA" id="ARBA00023002"/>
    </source>
</evidence>
<feature type="region of interest" description="Disordered" evidence="16">
    <location>
        <begin position="564"/>
        <end position="607"/>
    </location>
</feature>
<evidence type="ECO:0000256" key="8">
    <source>
        <dbReference type="ARBA" id="ARBA00023166"/>
    </source>
</evidence>
<dbReference type="Proteomes" id="UP000253303">
    <property type="component" value="Unassembled WGS sequence"/>
</dbReference>
<evidence type="ECO:0000256" key="12">
    <source>
        <dbReference type="ARBA" id="ARBA00049645"/>
    </source>
</evidence>
<evidence type="ECO:0000256" key="11">
    <source>
        <dbReference type="ARBA" id="ARBA00038856"/>
    </source>
</evidence>
<keyword evidence="10" id="KW-0413">Isomerase</keyword>
<proteinExistence type="inferred from homology"/>
<keyword evidence="5" id="KW-0274">FAD</keyword>
<comment type="cofactor">
    <cofactor evidence="1">
        <name>FAD</name>
        <dbReference type="ChEBI" id="CHEBI:57692"/>
    </cofactor>
</comment>
<evidence type="ECO:0000256" key="16">
    <source>
        <dbReference type="SAM" id="MobiDB-lite"/>
    </source>
</evidence>
<sequence>MAAGEHADVIVVGSGFGGSVAAYRLAAAGRSVVVLERGRSYPPGTFARSPSEMSRAFWDPGENLYGMFDVWGFRGFDSVVASGLGGGSLIYANVLLRKDETWFVRDEPLPGGGYEHWPVTRADLDPHYDVVERMLGATPYPLDRPAYAGTEKTHAMQDAAAELGLSWRLAPLAVSFAPAPGAEPGIGLPIEPGPYPSLHDAPRRTCRLCGECNIGCNDGAKNTLDHTYLAAAAHHGADLRVLHEVRAIRPRAGGGYEVDYLVHDPDEPEGARRSRRERPVTTMSCDRLVLAAGTYGTAFLLLRAREAFPGLSDALGSRFCGNGDLLTFLLRATDRGRVRPLDASKGPVITSTIRLPDDLDGVPGSGRGAYIEDGGYPGFVDWMLEGADSSAAVARAVRFLYERFRAFFDMAPDTNLSAELSELVGAGALSVSSLPLLGMGRDVPDGMLRLNGERLETAWTTRTSEAYFERVRKTMQRIADVLGAEYADNPTWFRKRVITVHPVGGAPMGRHAGEGVCDSYGEVFGFPGLYIADGSAMPGPVGPNPSLTIAALSDRMCTRLLETGDAGVPRGSGRAPLSAGPAGGGGDGATCDLSGSGGSAGRASLDGRTSLSFTEEMKGFYREGVRNPGVPGDRFAFRLTITVDDVDRFLADQDHLARAEGWIDAAACGGRRLVERGWFNLFAPGGAPDRRLMRYRLHFTDGMDRPRTLTGWKNVFHGPPTDIWPATTTMYFRLLEGHVPDGHDDTAPVAGAGTLHIELGDFIRQLTSFRTEGPDGRAALDRFARFFAGNLWDVYGPG</sequence>
<dbReference type="InterPro" id="IPR052542">
    <property type="entry name" value="Cholesterol_Oxidase"/>
</dbReference>
<reference evidence="18 19" key="1">
    <citation type="submission" date="2018-06" db="EMBL/GenBank/DDBJ databases">
        <title>Sphaerisporangium craniellae sp. nov., isolated from a marine sponge in the South China Sea.</title>
        <authorList>
            <person name="Li L."/>
        </authorList>
    </citation>
    <scope>NUCLEOTIDE SEQUENCE [LARGE SCALE GENOMIC DNA]</scope>
    <source>
        <strain evidence="18 19">LHW63015</strain>
    </source>
</reference>
<evidence type="ECO:0000256" key="7">
    <source>
        <dbReference type="ARBA" id="ARBA00023098"/>
    </source>
</evidence>
<evidence type="ECO:0000256" key="10">
    <source>
        <dbReference type="ARBA" id="ARBA00023235"/>
    </source>
</evidence>
<dbReference type="GO" id="GO:0008203">
    <property type="term" value="P:cholesterol metabolic process"/>
    <property type="evidence" value="ECO:0007669"/>
    <property type="project" value="UniProtKB-KW"/>
</dbReference>
<comment type="pathway">
    <text evidence="12">Steroid metabolism; cholesterol degradation.</text>
</comment>
<dbReference type="EC" id="1.1.3.6" evidence="13"/>
<evidence type="ECO:0000256" key="5">
    <source>
        <dbReference type="ARBA" id="ARBA00022827"/>
    </source>
</evidence>
<dbReference type="RefSeq" id="WP_113981372.1">
    <property type="nucleotide sequence ID" value="NZ_QMEY01000005.1"/>
</dbReference>
<evidence type="ECO:0000256" key="3">
    <source>
        <dbReference type="ARBA" id="ARBA00022548"/>
    </source>
</evidence>
<keyword evidence="4" id="KW-0285">Flavoprotein</keyword>
<feature type="domain" description="Glucose-methanol-choline oxidoreductase C-terminal" evidence="17">
    <location>
        <begin position="495"/>
        <end position="552"/>
    </location>
</feature>
<dbReference type="OrthoDB" id="517968at2"/>
<evidence type="ECO:0000256" key="9">
    <source>
        <dbReference type="ARBA" id="ARBA00023221"/>
    </source>
</evidence>
<evidence type="ECO:0000313" key="19">
    <source>
        <dbReference type="Proteomes" id="UP000253303"/>
    </source>
</evidence>
<dbReference type="InterPro" id="IPR036188">
    <property type="entry name" value="FAD/NAD-bd_sf"/>
</dbReference>
<dbReference type="PANTHER" id="PTHR47470:SF1">
    <property type="entry name" value="FAD-DEPENDENT OXIDOREDUCTASE 2 FAD BINDING DOMAIN-CONTAINING PROTEIN"/>
    <property type="match status" value="1"/>
</dbReference>
<evidence type="ECO:0000256" key="1">
    <source>
        <dbReference type="ARBA" id="ARBA00001974"/>
    </source>
</evidence>
<evidence type="ECO:0000256" key="2">
    <source>
        <dbReference type="ARBA" id="ARBA00010790"/>
    </source>
</evidence>
<dbReference type="Pfam" id="PF05199">
    <property type="entry name" value="GMC_oxred_C"/>
    <property type="match status" value="1"/>
</dbReference>
<gene>
    <name evidence="18" type="ORF">DP939_15395</name>
</gene>
<evidence type="ECO:0000256" key="14">
    <source>
        <dbReference type="ARBA" id="ARBA00049744"/>
    </source>
</evidence>
<dbReference type="AlphaFoldDB" id="A0A366M1K0"/>
<dbReference type="GO" id="GO:0016995">
    <property type="term" value="F:cholesterol oxidase activity"/>
    <property type="evidence" value="ECO:0007669"/>
    <property type="project" value="UniProtKB-EC"/>
</dbReference>